<dbReference type="AlphaFoldDB" id="A0A8S3I5P0"/>
<proteinExistence type="predicted"/>
<comment type="caution">
    <text evidence="2">The sequence shown here is derived from an EMBL/GenBank/DDBJ whole genome shotgun (WGS) entry which is preliminary data.</text>
</comment>
<accession>A0A8S3I5P0</accession>
<keyword evidence="1" id="KW-0732">Signal</keyword>
<feature type="chain" id="PRO_5035754059" evidence="1">
    <location>
        <begin position="18"/>
        <end position="88"/>
    </location>
</feature>
<feature type="signal peptide" evidence="1">
    <location>
        <begin position="1"/>
        <end position="17"/>
    </location>
</feature>
<gene>
    <name evidence="2" type="ORF">GIL414_LOCUS74275</name>
</gene>
<dbReference type="EMBL" id="CAJOBJ010340470">
    <property type="protein sequence ID" value="CAF5194456.1"/>
    <property type="molecule type" value="Genomic_DNA"/>
</dbReference>
<evidence type="ECO:0000313" key="3">
    <source>
        <dbReference type="Proteomes" id="UP000681720"/>
    </source>
</evidence>
<evidence type="ECO:0000313" key="2">
    <source>
        <dbReference type="EMBL" id="CAF5194456.1"/>
    </source>
</evidence>
<reference evidence="2" key="1">
    <citation type="submission" date="2021-02" db="EMBL/GenBank/DDBJ databases">
        <authorList>
            <person name="Nowell W R."/>
        </authorList>
    </citation>
    <scope>NUCLEOTIDE SEQUENCE</scope>
</reference>
<sequence>MLSILVGLSLGFALSLACLPIMSVCENPLSLFSEPFSSSFNSHFGNGTLSFSDRFDPFRILSRESRSVVDVTLVDYGSKDYEPQIHSP</sequence>
<dbReference type="Proteomes" id="UP000681720">
    <property type="component" value="Unassembled WGS sequence"/>
</dbReference>
<feature type="non-terminal residue" evidence="2">
    <location>
        <position position="88"/>
    </location>
</feature>
<protein>
    <submittedName>
        <fullName evidence="2">Uncharacterized protein</fullName>
    </submittedName>
</protein>
<evidence type="ECO:0000256" key="1">
    <source>
        <dbReference type="SAM" id="SignalP"/>
    </source>
</evidence>
<organism evidence="2 3">
    <name type="scientific">Rotaria magnacalcarata</name>
    <dbReference type="NCBI Taxonomy" id="392030"/>
    <lineage>
        <taxon>Eukaryota</taxon>
        <taxon>Metazoa</taxon>
        <taxon>Spiralia</taxon>
        <taxon>Gnathifera</taxon>
        <taxon>Rotifera</taxon>
        <taxon>Eurotatoria</taxon>
        <taxon>Bdelloidea</taxon>
        <taxon>Philodinida</taxon>
        <taxon>Philodinidae</taxon>
        <taxon>Rotaria</taxon>
    </lineage>
</organism>
<name>A0A8S3I5P0_9BILA</name>